<organism evidence="7 8">
    <name type="scientific">Pseudomonas oryzihabitans</name>
    <dbReference type="NCBI Taxonomy" id="47885"/>
    <lineage>
        <taxon>Bacteria</taxon>
        <taxon>Pseudomonadati</taxon>
        <taxon>Pseudomonadota</taxon>
        <taxon>Gammaproteobacteria</taxon>
        <taxon>Pseudomonadales</taxon>
        <taxon>Pseudomonadaceae</taxon>
        <taxon>Pseudomonas</taxon>
    </lineage>
</organism>
<name>A0A1G5PDN5_9PSED</name>
<accession>A0A1G5PDN5</accession>
<evidence type="ECO:0000256" key="3">
    <source>
        <dbReference type="ARBA" id="ARBA00022801"/>
    </source>
</evidence>
<dbReference type="SMART" id="SM00318">
    <property type="entry name" value="SNc"/>
    <property type="match status" value="1"/>
</dbReference>
<dbReference type="PROSITE" id="PS01123">
    <property type="entry name" value="TNASE_1"/>
    <property type="match status" value="1"/>
</dbReference>
<keyword evidence="1" id="KW-0540">Nuclease</keyword>
<evidence type="ECO:0000259" key="6">
    <source>
        <dbReference type="PROSITE" id="PS50830"/>
    </source>
</evidence>
<gene>
    <name evidence="7" type="ORF">SAMN05216279_11533</name>
</gene>
<reference evidence="8" key="1">
    <citation type="submission" date="2016-10" db="EMBL/GenBank/DDBJ databases">
        <authorList>
            <person name="de Groot N.N."/>
        </authorList>
    </citation>
    <scope>NUCLEOTIDE SEQUENCE [LARGE SCALE GENOMIC DNA]</scope>
    <source>
        <strain evidence="8">DSM 15758</strain>
    </source>
</reference>
<dbReference type="GO" id="GO:0004519">
    <property type="term" value="F:endonuclease activity"/>
    <property type="evidence" value="ECO:0007669"/>
    <property type="project" value="UniProtKB-KW"/>
</dbReference>
<evidence type="ECO:0000256" key="1">
    <source>
        <dbReference type="ARBA" id="ARBA00022722"/>
    </source>
</evidence>
<feature type="compositionally biased region" description="Low complexity" evidence="4">
    <location>
        <begin position="162"/>
        <end position="171"/>
    </location>
</feature>
<dbReference type="PROSITE" id="PS01284">
    <property type="entry name" value="TNASE_2"/>
    <property type="match status" value="1"/>
</dbReference>
<dbReference type="InterPro" id="IPR035437">
    <property type="entry name" value="SNase_OB-fold_sf"/>
</dbReference>
<evidence type="ECO:0000313" key="7">
    <source>
        <dbReference type="EMBL" id="SCZ47636.1"/>
    </source>
</evidence>
<feature type="region of interest" description="Disordered" evidence="4">
    <location>
        <begin position="155"/>
        <end position="189"/>
    </location>
</feature>
<dbReference type="Pfam" id="PF00565">
    <property type="entry name" value="SNase"/>
    <property type="match status" value="1"/>
</dbReference>
<protein>
    <submittedName>
        <fullName evidence="7">Endonuclease YncB, thermonuclease family</fullName>
    </submittedName>
</protein>
<dbReference type="CDD" id="cd00175">
    <property type="entry name" value="SNc"/>
    <property type="match status" value="1"/>
</dbReference>
<dbReference type="AlphaFoldDB" id="A0A1G5PDN5"/>
<feature type="signal peptide" evidence="5">
    <location>
        <begin position="1"/>
        <end position="19"/>
    </location>
</feature>
<dbReference type="InterPro" id="IPR002071">
    <property type="entry name" value="Thermonucl_AS"/>
</dbReference>
<dbReference type="OrthoDB" id="9805504at2"/>
<keyword evidence="3" id="KW-0378">Hydrolase</keyword>
<evidence type="ECO:0000256" key="2">
    <source>
        <dbReference type="ARBA" id="ARBA00022759"/>
    </source>
</evidence>
<dbReference type="InterPro" id="IPR008613">
    <property type="entry name" value="Excalibur_Ca-bd_domain"/>
</dbReference>
<dbReference type="Gene3D" id="2.40.50.90">
    <property type="match status" value="1"/>
</dbReference>
<evidence type="ECO:0000256" key="4">
    <source>
        <dbReference type="SAM" id="MobiDB-lite"/>
    </source>
</evidence>
<dbReference type="EMBL" id="FMWB01000015">
    <property type="protein sequence ID" value="SCZ47636.1"/>
    <property type="molecule type" value="Genomic_DNA"/>
</dbReference>
<dbReference type="GO" id="GO:0016787">
    <property type="term" value="F:hydrolase activity"/>
    <property type="evidence" value="ECO:0007669"/>
    <property type="project" value="UniProtKB-KW"/>
</dbReference>
<keyword evidence="2 7" id="KW-0255">Endonuclease</keyword>
<dbReference type="PROSITE" id="PS50830">
    <property type="entry name" value="TNASE_3"/>
    <property type="match status" value="1"/>
</dbReference>
<feature type="chain" id="PRO_5043145037" evidence="5">
    <location>
        <begin position="20"/>
        <end position="240"/>
    </location>
</feature>
<evidence type="ECO:0000256" key="5">
    <source>
        <dbReference type="SAM" id="SignalP"/>
    </source>
</evidence>
<dbReference type="Proteomes" id="UP000183046">
    <property type="component" value="Unassembled WGS sequence"/>
</dbReference>
<keyword evidence="5" id="KW-0732">Signal</keyword>
<dbReference type="PANTHER" id="PTHR12302">
    <property type="entry name" value="EBNA2 BINDING PROTEIN P100"/>
    <property type="match status" value="1"/>
</dbReference>
<dbReference type="GO" id="GO:0003676">
    <property type="term" value="F:nucleic acid binding"/>
    <property type="evidence" value="ECO:0007669"/>
    <property type="project" value="InterPro"/>
</dbReference>
<evidence type="ECO:0000313" key="8">
    <source>
        <dbReference type="Proteomes" id="UP000183046"/>
    </source>
</evidence>
<dbReference type="Pfam" id="PF05901">
    <property type="entry name" value="Excalibur"/>
    <property type="match status" value="1"/>
</dbReference>
<dbReference type="SUPFAM" id="SSF50199">
    <property type="entry name" value="Staphylococcal nuclease"/>
    <property type="match status" value="1"/>
</dbReference>
<sequence length="240" mass="26493">MLRQLAVALALTLPTLSFAETIDCRVVGVHDGDTLTCLTSAKQQIKVRLAEIDTPESKQPYGNRAQQSLAGMVFSKDVRRDVQDTDRYGRRVARVYQGNTDVNAEQVRQGAAWVYRQYLKDRSLLDLEAQAKAQKRGLWALPEAERVPPWEWRRAARDQRQDAQAGEGEPPAAVPPKRPASFSQFGGSDGTSTAGSFSCTPLKACRQMTSCAEAKYQLQHCGNGRIDGDHDGVPCEAICR</sequence>
<comment type="caution">
    <text evidence="7">The sequence shown here is derived from an EMBL/GenBank/DDBJ whole genome shotgun (WGS) entry which is preliminary data.</text>
</comment>
<dbReference type="InterPro" id="IPR016071">
    <property type="entry name" value="Staphylococal_nuclease_OB-fold"/>
</dbReference>
<dbReference type="PANTHER" id="PTHR12302:SF3">
    <property type="entry name" value="SERINE_THREONINE-PROTEIN KINASE 31"/>
    <property type="match status" value="1"/>
</dbReference>
<proteinExistence type="predicted"/>
<feature type="domain" description="TNase-like" evidence="6">
    <location>
        <begin position="20"/>
        <end position="141"/>
    </location>
</feature>